<evidence type="ECO:0000256" key="4">
    <source>
        <dbReference type="ARBA" id="ARBA00023163"/>
    </source>
</evidence>
<keyword evidence="1 5" id="KW-0240">DNA-directed RNA polymerase</keyword>
<dbReference type="GO" id="GO:0003899">
    <property type="term" value="F:DNA-directed RNA polymerase activity"/>
    <property type="evidence" value="ECO:0007669"/>
    <property type="project" value="UniProtKB-EC"/>
</dbReference>
<dbReference type="EC" id="2.7.7.6" evidence="5"/>
<protein>
    <recommendedName>
        <fullName evidence="5">DNA-directed RNA polymerase subunit</fullName>
        <ecNumber evidence="5">2.7.7.6</ecNumber>
    </recommendedName>
</protein>
<feature type="domain" description="RNA polymerase N-terminal" evidence="6">
    <location>
        <begin position="228"/>
        <end position="493"/>
    </location>
</feature>
<sequence>MDSKYHTYDAAVIKPIKEIEFDILPNHEISAMSALAGTHGVEVPDLYDKQEPKRGGLIDQRMGGQGNNICATCQLDGKHCDGHPAHIDLAEPVFNILFYQYLRTIIECFCLGCSSLLVAKESDKLKQALSIKSKRNRFVRVHELVGKTKFCNSCGLRVSKIKVEIKKSTSAITMYSETETLDADEKGGTDKKKQRITLTPEIISDLLDNISDEDCRIIGMDPSRSRPSDMIHKTFHVPPVHVRPSLRGYFSGGSSMEDGLTHKLADIIKANTRINKQKETNNENSNKYSKDHAHLLQYHCATYYDPDIISIPKADGKGAQFKPLVDRYKGKTGRIRGNIQGKRGNFNARTVITSDPTIASNHLGVPMKIAMNITFPEFVTPHNYDRLTQLVRNGPDVYPGANYVYRSSDSSKTANKPIYLKLRKETVVLQYGDIVERHLQNGDIVLLNRQPTLHKQSMMGHRINVIPDDSFLTYRLSVSVTTPYAADGGYSECYVH</sequence>
<evidence type="ECO:0000259" key="6">
    <source>
        <dbReference type="SMART" id="SM00663"/>
    </source>
</evidence>
<dbReference type="GO" id="GO:0000428">
    <property type="term" value="C:DNA-directed RNA polymerase complex"/>
    <property type="evidence" value="ECO:0007669"/>
    <property type="project" value="UniProtKB-KW"/>
</dbReference>
<dbReference type="Gene3D" id="3.30.1490.180">
    <property type="entry name" value="RNA polymerase ii"/>
    <property type="match status" value="1"/>
</dbReference>
<dbReference type="Pfam" id="PF04997">
    <property type="entry name" value="RNA_pol_Rpb1_1"/>
    <property type="match status" value="1"/>
</dbReference>
<dbReference type="Gene3D" id="4.10.860.120">
    <property type="entry name" value="RNA polymerase II, clamp domain"/>
    <property type="match status" value="1"/>
</dbReference>
<evidence type="ECO:0000256" key="2">
    <source>
        <dbReference type="ARBA" id="ARBA00022679"/>
    </source>
</evidence>
<evidence type="ECO:0000313" key="7">
    <source>
        <dbReference type="EMBL" id="VBB18351.1"/>
    </source>
</evidence>
<dbReference type="InterPro" id="IPR007080">
    <property type="entry name" value="RNA_pol_Rpb1_1"/>
</dbReference>
<dbReference type="SUPFAM" id="SSF64484">
    <property type="entry name" value="beta and beta-prime subunits of DNA dependent RNA-polymerase"/>
    <property type="match status" value="1"/>
</dbReference>
<dbReference type="InterPro" id="IPR006592">
    <property type="entry name" value="RNA_pol_N"/>
</dbReference>
<organism evidence="7 8">
    <name type="scientific">Yasminevirus sp. GU-2018</name>
    <dbReference type="NCBI Taxonomy" id="2420051"/>
    <lineage>
        <taxon>Viruses</taxon>
        <taxon>Varidnaviria</taxon>
        <taxon>Bamfordvirae</taxon>
        <taxon>Nucleocytoviricota</taxon>
        <taxon>Megaviricetes</taxon>
        <taxon>Imitervirales</taxon>
        <taxon>Mimiviridae</taxon>
        <taxon>Klosneuvirinae</taxon>
        <taxon>Yasminevirus</taxon>
        <taxon>Yasminevirus saudimassiliense</taxon>
    </lineage>
</organism>
<evidence type="ECO:0000256" key="5">
    <source>
        <dbReference type="RuleBase" id="RU004279"/>
    </source>
</evidence>
<evidence type="ECO:0000256" key="1">
    <source>
        <dbReference type="ARBA" id="ARBA00022478"/>
    </source>
</evidence>
<dbReference type="PANTHER" id="PTHR19376:SF37">
    <property type="entry name" value="DNA-DIRECTED RNA POLYMERASE II SUBUNIT RPB1"/>
    <property type="match status" value="1"/>
</dbReference>
<dbReference type="InterPro" id="IPR044893">
    <property type="entry name" value="RNA_pol_Rpb1_clamp_domain"/>
</dbReference>
<dbReference type="InterPro" id="IPR045867">
    <property type="entry name" value="DNA-dir_RpoC_beta_prime"/>
</dbReference>
<dbReference type="InterPro" id="IPR000722">
    <property type="entry name" value="RNA_pol_asu"/>
</dbReference>
<gene>
    <name evidence="7" type="ORF">YASMINEVIRUS_814</name>
</gene>
<comment type="caution">
    <text evidence="7">The sequence shown here is derived from an EMBL/GenBank/DDBJ whole genome shotgun (WGS) entry which is preliminary data.</text>
</comment>
<dbReference type="EMBL" id="UPSH01000001">
    <property type="protein sequence ID" value="VBB18351.1"/>
    <property type="molecule type" value="Genomic_DNA"/>
</dbReference>
<evidence type="ECO:0000256" key="3">
    <source>
        <dbReference type="ARBA" id="ARBA00022695"/>
    </source>
</evidence>
<dbReference type="Pfam" id="PF00623">
    <property type="entry name" value="RNA_pol_Rpb1_2"/>
    <property type="match status" value="1"/>
</dbReference>
<comment type="similarity">
    <text evidence="5">Belongs to the RNA polymerase beta' chain family.</text>
</comment>
<dbReference type="GO" id="GO:0003677">
    <property type="term" value="F:DNA binding"/>
    <property type="evidence" value="ECO:0007669"/>
    <property type="project" value="InterPro"/>
</dbReference>
<keyword evidence="2 5" id="KW-0808">Transferase</keyword>
<keyword evidence="4 5" id="KW-0804">Transcription</keyword>
<keyword evidence="3 5" id="KW-0548">Nucleotidyltransferase</keyword>
<evidence type="ECO:0000313" key="8">
    <source>
        <dbReference type="Proteomes" id="UP000594342"/>
    </source>
</evidence>
<comment type="catalytic activity">
    <reaction evidence="5">
        <text>RNA(n) + a ribonucleoside 5'-triphosphate = RNA(n+1) + diphosphate</text>
        <dbReference type="Rhea" id="RHEA:21248"/>
        <dbReference type="Rhea" id="RHEA-COMP:14527"/>
        <dbReference type="Rhea" id="RHEA-COMP:17342"/>
        <dbReference type="ChEBI" id="CHEBI:33019"/>
        <dbReference type="ChEBI" id="CHEBI:61557"/>
        <dbReference type="ChEBI" id="CHEBI:140395"/>
        <dbReference type="EC" id="2.7.7.6"/>
    </reaction>
</comment>
<dbReference type="Gene3D" id="2.40.40.20">
    <property type="match status" value="1"/>
</dbReference>
<dbReference type="Proteomes" id="UP000594342">
    <property type="component" value="Unassembled WGS sequence"/>
</dbReference>
<reference evidence="7 8" key="1">
    <citation type="submission" date="2018-10" db="EMBL/GenBank/DDBJ databases">
        <authorList>
            <consortium name="IHU Genomes"/>
        </authorList>
    </citation>
    <scope>NUCLEOTIDE SEQUENCE [LARGE SCALE GENOMIC DNA]</scope>
    <source>
        <strain evidence="7 8">A1</strain>
    </source>
</reference>
<keyword evidence="8" id="KW-1185">Reference proteome</keyword>
<proteinExistence type="inferred from homology"/>
<accession>A0A5K0U9T3</accession>
<name>A0A5K0U9T3_9VIRU</name>
<dbReference type="GO" id="GO:0006351">
    <property type="term" value="P:DNA-templated transcription"/>
    <property type="evidence" value="ECO:0007669"/>
    <property type="project" value="InterPro"/>
</dbReference>
<dbReference type="PANTHER" id="PTHR19376">
    <property type="entry name" value="DNA-DIRECTED RNA POLYMERASE"/>
    <property type="match status" value="1"/>
</dbReference>
<comment type="function">
    <text evidence="5">DNA-dependent RNA polymerase catalyzes the transcription of DNA into RNA using the four ribonucleoside triphosphates as substrates.</text>
</comment>
<dbReference type="SMART" id="SM00663">
    <property type="entry name" value="RPOLA_N"/>
    <property type="match status" value="1"/>
</dbReference>